<dbReference type="AlphaFoldDB" id="A0AAD4HIL2"/>
<gene>
    <name evidence="1" type="ORF">F5891DRAFT_916680</name>
</gene>
<dbReference type="GeneID" id="64668016"/>
<feature type="non-terminal residue" evidence="1">
    <location>
        <position position="1"/>
    </location>
</feature>
<protein>
    <submittedName>
        <fullName evidence="1">Uncharacterized protein</fullName>
    </submittedName>
</protein>
<evidence type="ECO:0000313" key="1">
    <source>
        <dbReference type="EMBL" id="KAG1897852.1"/>
    </source>
</evidence>
<name>A0AAD4HIL2_9AGAM</name>
<sequence>NMLQSILSIFAHSTGTPAKVIDLLAHAGLSVSISSIKKAVVSLSVKAGIHIKQSIHTLQMALTYNNFDIDFKTSQPTVEHQSTFISVISAMVIPL</sequence>
<accession>A0AAD4HIL2</accession>
<dbReference type="RefSeq" id="XP_041223428.1">
    <property type="nucleotide sequence ID" value="XM_041373718.1"/>
</dbReference>
<evidence type="ECO:0000313" key="2">
    <source>
        <dbReference type="Proteomes" id="UP001195769"/>
    </source>
</evidence>
<comment type="caution">
    <text evidence="1">The sequence shown here is derived from an EMBL/GenBank/DDBJ whole genome shotgun (WGS) entry which is preliminary data.</text>
</comment>
<organism evidence="1 2">
    <name type="scientific">Suillus fuscotomentosus</name>
    <dbReference type="NCBI Taxonomy" id="1912939"/>
    <lineage>
        <taxon>Eukaryota</taxon>
        <taxon>Fungi</taxon>
        <taxon>Dikarya</taxon>
        <taxon>Basidiomycota</taxon>
        <taxon>Agaricomycotina</taxon>
        <taxon>Agaricomycetes</taxon>
        <taxon>Agaricomycetidae</taxon>
        <taxon>Boletales</taxon>
        <taxon>Suillineae</taxon>
        <taxon>Suillaceae</taxon>
        <taxon>Suillus</taxon>
    </lineage>
</organism>
<proteinExistence type="predicted"/>
<keyword evidence="2" id="KW-1185">Reference proteome</keyword>
<feature type="non-terminal residue" evidence="1">
    <location>
        <position position="95"/>
    </location>
</feature>
<dbReference type="EMBL" id="JABBWK010000043">
    <property type="protein sequence ID" value="KAG1897852.1"/>
    <property type="molecule type" value="Genomic_DNA"/>
</dbReference>
<reference evidence="1" key="1">
    <citation type="journal article" date="2020" name="New Phytol.">
        <title>Comparative genomics reveals dynamic genome evolution in host specialist ectomycorrhizal fungi.</title>
        <authorList>
            <person name="Lofgren L.A."/>
            <person name="Nguyen N.H."/>
            <person name="Vilgalys R."/>
            <person name="Ruytinx J."/>
            <person name="Liao H.L."/>
            <person name="Branco S."/>
            <person name="Kuo A."/>
            <person name="LaButti K."/>
            <person name="Lipzen A."/>
            <person name="Andreopoulos W."/>
            <person name="Pangilinan J."/>
            <person name="Riley R."/>
            <person name="Hundley H."/>
            <person name="Na H."/>
            <person name="Barry K."/>
            <person name="Grigoriev I.V."/>
            <person name="Stajich J.E."/>
            <person name="Kennedy P.G."/>
        </authorList>
    </citation>
    <scope>NUCLEOTIDE SEQUENCE</scope>
    <source>
        <strain evidence="1">FC203</strain>
    </source>
</reference>
<dbReference type="Proteomes" id="UP001195769">
    <property type="component" value="Unassembled WGS sequence"/>
</dbReference>